<dbReference type="SMART" id="SM00487">
    <property type="entry name" value="DEXDc"/>
    <property type="match status" value="1"/>
</dbReference>
<dbReference type="InterPro" id="IPR044742">
    <property type="entry name" value="DEAD/DEAH_RhlB"/>
</dbReference>
<feature type="domain" description="Helicase ATP-binding" evidence="5">
    <location>
        <begin position="33"/>
        <end position="203"/>
    </location>
</feature>
<dbReference type="GO" id="GO:0016787">
    <property type="term" value="F:hydrolase activity"/>
    <property type="evidence" value="ECO:0007669"/>
    <property type="project" value="UniProtKB-KW"/>
</dbReference>
<keyword evidence="4" id="KW-0067">ATP-binding</keyword>
<dbReference type="PANTHER" id="PTHR47959">
    <property type="entry name" value="ATP-DEPENDENT RNA HELICASE RHLE-RELATED"/>
    <property type="match status" value="1"/>
</dbReference>
<evidence type="ECO:0000259" key="6">
    <source>
        <dbReference type="PROSITE" id="PS51194"/>
    </source>
</evidence>
<dbReference type="PROSITE" id="PS00039">
    <property type="entry name" value="DEAD_ATP_HELICASE"/>
    <property type="match status" value="1"/>
</dbReference>
<dbReference type="InterPro" id="IPR011545">
    <property type="entry name" value="DEAD/DEAH_box_helicase_dom"/>
</dbReference>
<dbReference type="PANTHER" id="PTHR47959:SF13">
    <property type="entry name" value="ATP-DEPENDENT RNA HELICASE RHLE"/>
    <property type="match status" value="1"/>
</dbReference>
<dbReference type="InterPro" id="IPR014001">
    <property type="entry name" value="Helicase_ATP-bd"/>
</dbReference>
<dbReference type="GO" id="GO:0005829">
    <property type="term" value="C:cytosol"/>
    <property type="evidence" value="ECO:0007669"/>
    <property type="project" value="TreeGrafter"/>
</dbReference>
<dbReference type="InterPro" id="IPR000629">
    <property type="entry name" value="RNA-helicase_DEAD-box_CS"/>
</dbReference>
<dbReference type="SMART" id="SM00490">
    <property type="entry name" value="HELICc"/>
    <property type="match status" value="1"/>
</dbReference>
<accession>A0A6J6H264</accession>
<evidence type="ECO:0000313" key="7">
    <source>
        <dbReference type="EMBL" id="CAB4607802.1"/>
    </source>
</evidence>
<dbReference type="Gene3D" id="3.40.50.300">
    <property type="entry name" value="P-loop containing nucleotide triphosphate hydrolases"/>
    <property type="match status" value="2"/>
</dbReference>
<dbReference type="Pfam" id="PF00271">
    <property type="entry name" value="Helicase_C"/>
    <property type="match status" value="1"/>
</dbReference>
<organism evidence="7">
    <name type="scientific">freshwater metagenome</name>
    <dbReference type="NCBI Taxonomy" id="449393"/>
    <lineage>
        <taxon>unclassified sequences</taxon>
        <taxon>metagenomes</taxon>
        <taxon>ecological metagenomes</taxon>
    </lineage>
</organism>
<evidence type="ECO:0000313" key="8">
    <source>
        <dbReference type="EMBL" id="CAB5066259.1"/>
    </source>
</evidence>
<dbReference type="InterPro" id="IPR001650">
    <property type="entry name" value="Helicase_C-like"/>
</dbReference>
<proteinExistence type="predicted"/>
<dbReference type="SUPFAM" id="SSF52540">
    <property type="entry name" value="P-loop containing nucleoside triphosphate hydrolases"/>
    <property type="match status" value="1"/>
</dbReference>
<dbReference type="CDD" id="cd00268">
    <property type="entry name" value="DEADc"/>
    <property type="match status" value="1"/>
</dbReference>
<dbReference type="EMBL" id="CAFBQV010000154">
    <property type="protein sequence ID" value="CAB5066259.1"/>
    <property type="molecule type" value="Genomic_DNA"/>
</dbReference>
<dbReference type="GO" id="GO:0003724">
    <property type="term" value="F:RNA helicase activity"/>
    <property type="evidence" value="ECO:0007669"/>
    <property type="project" value="TreeGrafter"/>
</dbReference>
<name>A0A6J6H264_9ZZZZ</name>
<dbReference type="PROSITE" id="PS51192">
    <property type="entry name" value="HELICASE_ATP_BIND_1"/>
    <property type="match status" value="1"/>
</dbReference>
<gene>
    <name evidence="7" type="ORF">UFOPK1826_01083</name>
    <name evidence="8" type="ORF">UFOPK4345_00959</name>
</gene>
<keyword evidence="2" id="KW-0378">Hydrolase</keyword>
<feature type="domain" description="Helicase C-terminal" evidence="6">
    <location>
        <begin position="229"/>
        <end position="375"/>
    </location>
</feature>
<dbReference type="GO" id="GO:0003676">
    <property type="term" value="F:nucleic acid binding"/>
    <property type="evidence" value="ECO:0007669"/>
    <property type="project" value="InterPro"/>
</dbReference>
<dbReference type="GO" id="GO:0005524">
    <property type="term" value="F:ATP binding"/>
    <property type="evidence" value="ECO:0007669"/>
    <property type="project" value="UniProtKB-KW"/>
</dbReference>
<sequence length="393" mass="42407">MKSFVDLGVPAKFAEKLSARGIASPFEIQEAALPDGLAGNDVCGKAPTGSGKTIAFGLVLAVRLQKSKPGQPGGLVLVPTRELAIQVAKEIAMLCEGTDLRVASVYGGAGYGPQVKAVRGASIIVATPGRLEDLLERRDMSLASVTIAVLDEADRMSDMGFLPAVRRLLRALPKQRQVLLFSATLDGDISQVVKEFQNNPKRHESNSQEAEPDIEHKFWMVSRNDRVETISQLVNHYERIILFCRTKHGCDRLAKQLDNSGVRSSIIHGNKSQAQRERSLEEFRRGRSNALVATDVAARGIHIDDVPCVVHFDPPADHKDYIHRSGRTGRAGSKGVVISLVESSQKRTVNKLARDAGVEADFVAPDFEPALDEVAARPGVVGGVLISVGAATE</sequence>
<dbReference type="EMBL" id="CAEZUN010000141">
    <property type="protein sequence ID" value="CAB4607802.1"/>
    <property type="molecule type" value="Genomic_DNA"/>
</dbReference>
<evidence type="ECO:0000256" key="2">
    <source>
        <dbReference type="ARBA" id="ARBA00022801"/>
    </source>
</evidence>
<dbReference type="InterPro" id="IPR050079">
    <property type="entry name" value="DEAD_box_RNA_helicase"/>
</dbReference>
<evidence type="ECO:0000259" key="5">
    <source>
        <dbReference type="PROSITE" id="PS51192"/>
    </source>
</evidence>
<evidence type="ECO:0000256" key="3">
    <source>
        <dbReference type="ARBA" id="ARBA00022806"/>
    </source>
</evidence>
<reference evidence="7" key="1">
    <citation type="submission" date="2020-05" db="EMBL/GenBank/DDBJ databases">
        <authorList>
            <person name="Chiriac C."/>
            <person name="Salcher M."/>
            <person name="Ghai R."/>
            <person name="Kavagutti S V."/>
        </authorList>
    </citation>
    <scope>NUCLEOTIDE SEQUENCE</scope>
</reference>
<dbReference type="CDD" id="cd18787">
    <property type="entry name" value="SF2_C_DEAD"/>
    <property type="match status" value="1"/>
</dbReference>
<keyword evidence="1" id="KW-0547">Nucleotide-binding</keyword>
<dbReference type="PROSITE" id="PS51194">
    <property type="entry name" value="HELICASE_CTER"/>
    <property type="match status" value="1"/>
</dbReference>
<dbReference type="AlphaFoldDB" id="A0A6J6H264"/>
<evidence type="ECO:0000256" key="1">
    <source>
        <dbReference type="ARBA" id="ARBA00022741"/>
    </source>
</evidence>
<dbReference type="Pfam" id="PF00270">
    <property type="entry name" value="DEAD"/>
    <property type="match status" value="1"/>
</dbReference>
<evidence type="ECO:0000256" key="4">
    <source>
        <dbReference type="ARBA" id="ARBA00022840"/>
    </source>
</evidence>
<dbReference type="InterPro" id="IPR027417">
    <property type="entry name" value="P-loop_NTPase"/>
</dbReference>
<keyword evidence="3" id="KW-0347">Helicase</keyword>
<protein>
    <submittedName>
        <fullName evidence="7">Unannotated protein</fullName>
    </submittedName>
</protein>